<dbReference type="EMBL" id="DUZY01000003">
    <property type="protein sequence ID" value="DAD32970.1"/>
    <property type="molecule type" value="Genomic_DNA"/>
</dbReference>
<keyword evidence="7" id="KW-1185">Reference proteome</keyword>
<evidence type="ECO:0000256" key="2">
    <source>
        <dbReference type="ARBA" id="ARBA00023015"/>
    </source>
</evidence>
<accession>A0A822YK48</accession>
<dbReference type="InterPro" id="IPR040168">
    <property type="entry name" value="Not2/3/5"/>
</dbReference>
<dbReference type="Gene3D" id="2.30.30.1020">
    <property type="entry name" value="CCR4-NOT complex subunit 2/3/5, C-terminal domain"/>
    <property type="match status" value="1"/>
</dbReference>
<organism evidence="6 7">
    <name type="scientific">Nelumbo nucifera</name>
    <name type="common">Sacred lotus</name>
    <dbReference type="NCBI Taxonomy" id="4432"/>
    <lineage>
        <taxon>Eukaryota</taxon>
        <taxon>Viridiplantae</taxon>
        <taxon>Streptophyta</taxon>
        <taxon>Embryophyta</taxon>
        <taxon>Tracheophyta</taxon>
        <taxon>Spermatophyta</taxon>
        <taxon>Magnoliopsida</taxon>
        <taxon>Proteales</taxon>
        <taxon>Nelumbonaceae</taxon>
        <taxon>Nelumbo</taxon>
    </lineage>
</organism>
<keyword evidence="4" id="KW-0812">Transmembrane</keyword>
<comment type="similarity">
    <text evidence="1">Belongs to the CNOT2/3/5 family.</text>
</comment>
<keyword evidence="4" id="KW-0472">Membrane</keyword>
<proteinExistence type="inferred from homology"/>
<keyword evidence="2" id="KW-0805">Transcription regulation</keyword>
<keyword evidence="3" id="KW-0804">Transcription</keyword>
<evidence type="ECO:0000256" key="4">
    <source>
        <dbReference type="SAM" id="Phobius"/>
    </source>
</evidence>
<evidence type="ECO:0000259" key="5">
    <source>
        <dbReference type="Pfam" id="PF04153"/>
    </source>
</evidence>
<protein>
    <recommendedName>
        <fullName evidence="5">NOT2/NOT3/NOT5 C-terminal domain-containing protein</fullName>
    </recommendedName>
</protein>
<name>A0A822YK48_NELNU</name>
<evidence type="ECO:0000256" key="1">
    <source>
        <dbReference type="ARBA" id="ARBA00007682"/>
    </source>
</evidence>
<comment type="caution">
    <text evidence="6">The sequence shown here is derived from an EMBL/GenBank/DDBJ whole genome shotgun (WGS) entry which is preliminary data.</text>
</comment>
<dbReference type="PANTHER" id="PTHR23326">
    <property type="entry name" value="CCR4 NOT-RELATED"/>
    <property type="match status" value="1"/>
</dbReference>
<feature type="transmembrane region" description="Helical" evidence="4">
    <location>
        <begin position="83"/>
        <end position="101"/>
    </location>
</feature>
<feature type="transmembrane region" description="Helical" evidence="4">
    <location>
        <begin position="51"/>
        <end position="71"/>
    </location>
</feature>
<dbReference type="GO" id="GO:0030015">
    <property type="term" value="C:CCR4-NOT core complex"/>
    <property type="evidence" value="ECO:0007669"/>
    <property type="project" value="InterPro"/>
</dbReference>
<dbReference type="Proteomes" id="UP000607653">
    <property type="component" value="Unassembled WGS sequence"/>
</dbReference>
<dbReference type="AlphaFoldDB" id="A0A822YK48"/>
<dbReference type="GO" id="GO:0006355">
    <property type="term" value="P:regulation of DNA-templated transcription"/>
    <property type="evidence" value="ECO:0007669"/>
    <property type="project" value="InterPro"/>
</dbReference>
<evidence type="ECO:0000313" key="6">
    <source>
        <dbReference type="EMBL" id="DAD32970.1"/>
    </source>
</evidence>
<keyword evidence="4" id="KW-1133">Transmembrane helix</keyword>
<dbReference type="InterPro" id="IPR038635">
    <property type="entry name" value="CCR4-NOT_su2/3/5_C_sf"/>
</dbReference>
<evidence type="ECO:0000313" key="7">
    <source>
        <dbReference type="Proteomes" id="UP000607653"/>
    </source>
</evidence>
<reference evidence="6 7" key="1">
    <citation type="journal article" date="2020" name="Mol. Biol. Evol.">
        <title>Distinct Expression and Methylation Patterns for Genes with Different Fates following a Single Whole-Genome Duplication in Flowering Plants.</title>
        <authorList>
            <person name="Shi T."/>
            <person name="Rahmani R.S."/>
            <person name="Gugger P.F."/>
            <person name="Wang M."/>
            <person name="Li H."/>
            <person name="Zhang Y."/>
            <person name="Li Z."/>
            <person name="Wang Q."/>
            <person name="Van de Peer Y."/>
            <person name="Marchal K."/>
            <person name="Chen J."/>
        </authorList>
    </citation>
    <scope>NUCLEOTIDE SEQUENCE [LARGE SCALE GENOMIC DNA]</scope>
    <source>
        <tissue evidence="6">Leaf</tissue>
    </source>
</reference>
<sequence>MSLPRGSLSNTLPECYYAEPPPVLHQGYFAKFQLETLLCIFYSMPKDEAQLYAANELYVHSMLIYLVLYILSLTSPNYSCEKLPLRSISLVFLVVNFLCIVQSKLQR</sequence>
<dbReference type="Pfam" id="PF04153">
    <property type="entry name" value="NOT2_3_5_C"/>
    <property type="match status" value="1"/>
</dbReference>
<feature type="domain" description="NOT2/NOT3/NOT5 C-terminal" evidence="5">
    <location>
        <begin position="11"/>
        <end position="60"/>
    </location>
</feature>
<evidence type="ECO:0000256" key="3">
    <source>
        <dbReference type="ARBA" id="ARBA00023163"/>
    </source>
</evidence>
<gene>
    <name evidence="6" type="ORF">HUJ06_011821</name>
</gene>
<dbReference type="InterPro" id="IPR007282">
    <property type="entry name" value="NOT2/3/5_C"/>
</dbReference>